<evidence type="ECO:0000313" key="2">
    <source>
        <dbReference type="EMBL" id="KAF3690505.1"/>
    </source>
</evidence>
<organism evidence="2 3">
    <name type="scientific">Channa argus</name>
    <name type="common">Northern snakehead</name>
    <name type="synonym">Ophicephalus argus</name>
    <dbReference type="NCBI Taxonomy" id="215402"/>
    <lineage>
        <taxon>Eukaryota</taxon>
        <taxon>Metazoa</taxon>
        <taxon>Chordata</taxon>
        <taxon>Craniata</taxon>
        <taxon>Vertebrata</taxon>
        <taxon>Euteleostomi</taxon>
        <taxon>Actinopterygii</taxon>
        <taxon>Neopterygii</taxon>
        <taxon>Teleostei</taxon>
        <taxon>Neoteleostei</taxon>
        <taxon>Acanthomorphata</taxon>
        <taxon>Anabantaria</taxon>
        <taxon>Anabantiformes</taxon>
        <taxon>Channoidei</taxon>
        <taxon>Channidae</taxon>
        <taxon>Channa</taxon>
    </lineage>
</organism>
<gene>
    <name evidence="2" type="ORF">EXN66_Car006178</name>
</gene>
<feature type="transmembrane region" description="Helical" evidence="1">
    <location>
        <begin position="94"/>
        <end position="116"/>
    </location>
</feature>
<name>A0A6G1PJP8_CHAAH</name>
<reference evidence="3" key="2">
    <citation type="submission" date="2019-02" db="EMBL/GenBank/DDBJ databases">
        <title>Opniocepnalus argus Var Kimnra genome.</title>
        <authorList>
            <person name="Zhou C."/>
            <person name="Xiao S."/>
        </authorList>
    </citation>
    <scope>NUCLEOTIDE SEQUENCE [LARGE SCALE GENOMIC DNA]</scope>
</reference>
<reference evidence="2 3" key="1">
    <citation type="submission" date="2019-02" db="EMBL/GenBank/DDBJ databases">
        <title>Opniocepnalus argus genome.</title>
        <authorList>
            <person name="Zhou C."/>
            <person name="Xiao S."/>
        </authorList>
    </citation>
    <scope>NUCLEOTIDE SEQUENCE [LARGE SCALE GENOMIC DNA]</scope>
    <source>
        <strain evidence="2">OARG1902GOOAL</strain>
        <tissue evidence="2">Muscle</tissue>
    </source>
</reference>
<keyword evidence="3" id="KW-1185">Reference proteome</keyword>
<protein>
    <submittedName>
        <fullName evidence="2">Uncharacterized protein</fullName>
    </submittedName>
</protein>
<dbReference type="Proteomes" id="UP000503349">
    <property type="component" value="Chromosome 6"/>
</dbReference>
<evidence type="ECO:0000313" key="3">
    <source>
        <dbReference type="Proteomes" id="UP000503349"/>
    </source>
</evidence>
<keyword evidence="1" id="KW-0812">Transmembrane</keyword>
<accession>A0A6G1PJP8</accession>
<proteinExistence type="predicted"/>
<evidence type="ECO:0000256" key="1">
    <source>
        <dbReference type="SAM" id="Phobius"/>
    </source>
</evidence>
<dbReference type="EMBL" id="CM015717">
    <property type="protein sequence ID" value="KAF3690505.1"/>
    <property type="molecule type" value="Genomic_DNA"/>
</dbReference>
<dbReference type="AlphaFoldDB" id="A0A6G1PJP8"/>
<keyword evidence="1" id="KW-0472">Membrane</keyword>
<sequence length="147" mass="16282">MNLTCYSSKDPAAENFRLVFDHNSDHENLCTRGDLQAPLPFCSSSALHPDSHCLVCRSDGLVYILIRDLAKGANVMMEALGQVPIKRSADQLSWASVFTMVLFVLGVAGVIVYAVCKLWRSRRQRQQRDRAAAVDPTEEEALAEDAV</sequence>
<keyword evidence="1" id="KW-1133">Transmembrane helix</keyword>